<keyword evidence="11" id="KW-1185">Reference proteome</keyword>
<dbReference type="RefSeq" id="XP_018733699.1">
    <property type="nucleotide sequence ID" value="XM_018881073.1"/>
</dbReference>
<feature type="compositionally biased region" description="Polar residues" evidence="7">
    <location>
        <begin position="1"/>
        <end position="19"/>
    </location>
</feature>
<evidence type="ECO:0000313" key="11">
    <source>
        <dbReference type="Proteomes" id="UP000189580"/>
    </source>
</evidence>
<evidence type="ECO:0000259" key="8">
    <source>
        <dbReference type="Pfam" id="PF00349"/>
    </source>
</evidence>
<keyword evidence="6" id="KW-0324">Glycolysis</keyword>
<gene>
    <name evidence="10" type="primary">HXK2</name>
    <name evidence="10" type="ORF">AWJ20_4024</name>
</gene>
<evidence type="ECO:0000256" key="5">
    <source>
        <dbReference type="ARBA" id="ARBA00022840"/>
    </source>
</evidence>
<evidence type="ECO:0000256" key="2">
    <source>
        <dbReference type="ARBA" id="ARBA00022679"/>
    </source>
</evidence>
<dbReference type="GO" id="GO:0005739">
    <property type="term" value="C:mitochondrion"/>
    <property type="evidence" value="ECO:0007669"/>
    <property type="project" value="TreeGrafter"/>
</dbReference>
<evidence type="ECO:0000256" key="1">
    <source>
        <dbReference type="ARBA" id="ARBA00009225"/>
    </source>
</evidence>
<dbReference type="UniPathway" id="UPA00109">
    <property type="reaction ID" value="UER00180"/>
</dbReference>
<dbReference type="GO" id="GO:0004340">
    <property type="term" value="F:glucokinase activity"/>
    <property type="evidence" value="ECO:0007669"/>
    <property type="project" value="TreeGrafter"/>
</dbReference>
<dbReference type="EC" id="2.7.1.-" evidence="6"/>
<name>A0A167C4Y3_9ASCO</name>
<dbReference type="InterPro" id="IPR022673">
    <property type="entry name" value="Hexokinase_C"/>
</dbReference>
<evidence type="ECO:0000256" key="7">
    <source>
        <dbReference type="SAM" id="MobiDB-lite"/>
    </source>
</evidence>
<feature type="compositionally biased region" description="Low complexity" evidence="7">
    <location>
        <begin position="65"/>
        <end position="83"/>
    </location>
</feature>
<feature type="compositionally biased region" description="Low complexity" evidence="7">
    <location>
        <begin position="20"/>
        <end position="43"/>
    </location>
</feature>
<protein>
    <recommendedName>
        <fullName evidence="6">Phosphotransferase</fullName>
        <ecNumber evidence="6">2.7.1.-</ecNumber>
    </recommendedName>
</protein>
<accession>A0A167C4Y3</accession>
<keyword evidence="4 6" id="KW-0418">Kinase</keyword>
<dbReference type="GO" id="GO:0001678">
    <property type="term" value="P:intracellular glucose homeostasis"/>
    <property type="evidence" value="ECO:0007669"/>
    <property type="project" value="InterPro"/>
</dbReference>
<dbReference type="Gene3D" id="3.30.420.40">
    <property type="match status" value="1"/>
</dbReference>
<keyword evidence="2 6" id="KW-0808">Transferase</keyword>
<evidence type="ECO:0000256" key="4">
    <source>
        <dbReference type="ARBA" id="ARBA00022777"/>
    </source>
</evidence>
<feature type="domain" description="Hexokinase C-terminal" evidence="9">
    <location>
        <begin position="344"/>
        <end position="591"/>
    </location>
</feature>
<keyword evidence="3 6" id="KW-0547">Nucleotide-binding</keyword>
<evidence type="ECO:0000259" key="9">
    <source>
        <dbReference type="Pfam" id="PF03727"/>
    </source>
</evidence>
<dbReference type="SUPFAM" id="SSF53067">
    <property type="entry name" value="Actin-like ATPase domain"/>
    <property type="match status" value="2"/>
</dbReference>
<sequence>MNTIVPLSTRGPSSPEGSITASTTSTTPSSSPPSSSKSAPSSAGFLSPPASPQPEKHAASGIMGSSTVSTSTTTARTSSRTATKSNLISGTVLDGLNDNLHRLVTPALSPTSSDRNNDENVHEIDHEIDISLPTPVSSTGDHFKLFASSYDLLSLDAVAKRTTSHLTRVLGTNHHTPTMIPTCMTCLPSGKEIGTFLSVDLGGSTFRVAFVCLKGPGKQSEIVYMSVVPVPDSVKQGSGNDFFLWMAHEVKKGVDKVLPNQPKSVPINMGISWSFPFVQTAMHTAIIEKMGKGYNVADEISGWNLGKSFENAFEKLDLNIKVTAIVNDGGACMISRAYADNATKISLILGTGINAGIMVPSHLIGEAKLESIASGKPAPTYMINTEISMLDDTIVPASIWDVELDAAIERPGFQPLETKVSGRYLGEISRLIIRDLVLNNTLCGGILPEKLDVPYSLESSLMSDIEEHFRNSRLDLARDAFLRAHPHPYLSDSDLDQICDVFVNVSNRSAAFTAAVLVGLADIIYQNTAHSSAESQSCIISYTGTVIEKYPLFRKRCQQFLDSLCASRGIQLRLESSENGSIFGPVIAAAMNHCN</sequence>
<dbReference type="AlphaFoldDB" id="A0A167C4Y3"/>
<dbReference type="CDD" id="cd24000">
    <property type="entry name" value="ASKHA_NBD_HK"/>
    <property type="match status" value="1"/>
</dbReference>
<dbReference type="PROSITE" id="PS51748">
    <property type="entry name" value="HEXOKINASE_2"/>
    <property type="match status" value="1"/>
</dbReference>
<dbReference type="GeneID" id="30036111"/>
<dbReference type="GO" id="GO:0006006">
    <property type="term" value="P:glucose metabolic process"/>
    <property type="evidence" value="ECO:0007669"/>
    <property type="project" value="TreeGrafter"/>
</dbReference>
<dbReference type="Pfam" id="PF03727">
    <property type="entry name" value="Hexokinase_2"/>
    <property type="match status" value="1"/>
</dbReference>
<dbReference type="OrthoDB" id="419537at2759"/>
<feature type="region of interest" description="Disordered" evidence="7">
    <location>
        <begin position="1"/>
        <end position="83"/>
    </location>
</feature>
<dbReference type="GO" id="GO:0005829">
    <property type="term" value="C:cytosol"/>
    <property type="evidence" value="ECO:0007669"/>
    <property type="project" value="TreeGrafter"/>
</dbReference>
<proteinExistence type="inferred from homology"/>
<feature type="domain" description="Hexokinase N-terminal" evidence="8">
    <location>
        <begin position="154"/>
        <end position="338"/>
    </location>
</feature>
<dbReference type="PRINTS" id="PR00475">
    <property type="entry name" value="HEXOKINASE"/>
</dbReference>
<dbReference type="GO" id="GO:0006096">
    <property type="term" value="P:glycolytic process"/>
    <property type="evidence" value="ECO:0007669"/>
    <property type="project" value="UniProtKB-UniPathway"/>
</dbReference>
<organism evidence="10 11">
    <name type="scientific">Sugiyamaella lignohabitans</name>
    <dbReference type="NCBI Taxonomy" id="796027"/>
    <lineage>
        <taxon>Eukaryota</taxon>
        <taxon>Fungi</taxon>
        <taxon>Dikarya</taxon>
        <taxon>Ascomycota</taxon>
        <taxon>Saccharomycotina</taxon>
        <taxon>Dipodascomycetes</taxon>
        <taxon>Dipodascales</taxon>
        <taxon>Trichomonascaceae</taxon>
        <taxon>Sugiyamaella</taxon>
    </lineage>
</organism>
<dbReference type="GO" id="GO:0005524">
    <property type="term" value="F:ATP binding"/>
    <property type="evidence" value="ECO:0007669"/>
    <property type="project" value="UniProtKB-UniRule"/>
</dbReference>
<dbReference type="GO" id="GO:0008865">
    <property type="term" value="F:fructokinase activity"/>
    <property type="evidence" value="ECO:0007669"/>
    <property type="project" value="TreeGrafter"/>
</dbReference>
<dbReference type="GO" id="GO:0005536">
    <property type="term" value="F:D-glucose binding"/>
    <property type="evidence" value="ECO:0007669"/>
    <property type="project" value="InterPro"/>
</dbReference>
<dbReference type="GO" id="GO:0006013">
    <property type="term" value="P:mannose metabolic process"/>
    <property type="evidence" value="ECO:0007669"/>
    <property type="project" value="TreeGrafter"/>
</dbReference>
<dbReference type="Pfam" id="PF00349">
    <property type="entry name" value="Hexokinase_1"/>
    <property type="match status" value="1"/>
</dbReference>
<dbReference type="PANTHER" id="PTHR19443:SF24">
    <property type="entry name" value="PHOSPHOTRANSFERASE"/>
    <property type="match status" value="1"/>
</dbReference>
<keyword evidence="5 6" id="KW-0067">ATP-binding</keyword>
<dbReference type="Gene3D" id="3.40.367.20">
    <property type="match status" value="1"/>
</dbReference>
<evidence type="ECO:0000256" key="6">
    <source>
        <dbReference type="RuleBase" id="RU362007"/>
    </source>
</evidence>
<evidence type="ECO:0000256" key="3">
    <source>
        <dbReference type="ARBA" id="ARBA00022741"/>
    </source>
</evidence>
<dbReference type="Proteomes" id="UP000189580">
    <property type="component" value="Chromosome c"/>
</dbReference>
<comment type="similarity">
    <text evidence="1 6">Belongs to the hexokinase family.</text>
</comment>
<dbReference type="InterPro" id="IPR043129">
    <property type="entry name" value="ATPase_NBD"/>
</dbReference>
<dbReference type="GO" id="GO:0019158">
    <property type="term" value="F:mannokinase activity"/>
    <property type="evidence" value="ECO:0007669"/>
    <property type="project" value="TreeGrafter"/>
</dbReference>
<dbReference type="EMBL" id="CP014500">
    <property type="protein sequence ID" value="ANB11222.1"/>
    <property type="molecule type" value="Genomic_DNA"/>
</dbReference>
<dbReference type="InterPro" id="IPR022672">
    <property type="entry name" value="Hexokinase_N"/>
</dbReference>
<dbReference type="InterPro" id="IPR001312">
    <property type="entry name" value="Hexokinase"/>
</dbReference>
<evidence type="ECO:0000313" key="10">
    <source>
        <dbReference type="EMBL" id="ANB11222.1"/>
    </source>
</evidence>
<reference evidence="10 11" key="1">
    <citation type="submission" date="2016-02" db="EMBL/GenBank/DDBJ databases">
        <title>Complete genome sequence and transcriptome regulation of the pentose utilising yeast Sugiyamaella lignohabitans.</title>
        <authorList>
            <person name="Bellasio M."/>
            <person name="Peymann A."/>
            <person name="Valli M."/>
            <person name="Sipitzky M."/>
            <person name="Graf A."/>
            <person name="Sauer M."/>
            <person name="Marx H."/>
            <person name="Mattanovich D."/>
        </authorList>
    </citation>
    <scope>NUCLEOTIDE SEQUENCE [LARGE SCALE GENOMIC DNA]</scope>
    <source>
        <strain evidence="10 11">CBS 10342</strain>
    </source>
</reference>
<dbReference type="PANTHER" id="PTHR19443">
    <property type="entry name" value="HEXOKINASE"/>
    <property type="match status" value="1"/>
</dbReference>
<dbReference type="KEGG" id="slb:AWJ20_4024"/>